<protein>
    <submittedName>
        <fullName evidence="12">Peptidoglycan DD-metalloendopeptidase family protein</fullName>
    </submittedName>
</protein>
<evidence type="ECO:0000256" key="8">
    <source>
        <dbReference type="SAM" id="Phobius"/>
    </source>
</evidence>
<evidence type="ECO:0000256" key="5">
    <source>
        <dbReference type="ARBA" id="ARBA00022801"/>
    </source>
</evidence>
<dbReference type="Pfam" id="PF01551">
    <property type="entry name" value="Peptidase_M23"/>
    <property type="match status" value="1"/>
</dbReference>
<evidence type="ECO:0000256" key="2">
    <source>
        <dbReference type="ARBA" id="ARBA00004196"/>
    </source>
</evidence>
<dbReference type="GO" id="GO:0004222">
    <property type="term" value="F:metalloendopeptidase activity"/>
    <property type="evidence" value="ECO:0007669"/>
    <property type="project" value="TreeGrafter"/>
</dbReference>
<feature type="domain" description="Csd3-like second N-terminal" evidence="11">
    <location>
        <begin position="171"/>
        <end position="291"/>
    </location>
</feature>
<dbReference type="AlphaFoldDB" id="A0A8J8AYG2"/>
<evidence type="ECO:0000313" key="12">
    <source>
        <dbReference type="EMBL" id="MBR0563691.1"/>
    </source>
</evidence>
<dbReference type="PANTHER" id="PTHR21666">
    <property type="entry name" value="PEPTIDASE-RELATED"/>
    <property type="match status" value="1"/>
</dbReference>
<name>A0A8J8AYG2_9GAMM</name>
<dbReference type="InterPro" id="IPR007340">
    <property type="entry name" value="LysM_Opacity-associatedA"/>
</dbReference>
<dbReference type="GO" id="GO:0030313">
    <property type="term" value="C:cell envelope"/>
    <property type="evidence" value="ECO:0007669"/>
    <property type="project" value="UniProtKB-SubCell"/>
</dbReference>
<dbReference type="GO" id="GO:0006508">
    <property type="term" value="P:proteolysis"/>
    <property type="evidence" value="ECO:0007669"/>
    <property type="project" value="UniProtKB-KW"/>
</dbReference>
<comment type="cofactor">
    <cofactor evidence="1">
        <name>Zn(2+)</name>
        <dbReference type="ChEBI" id="CHEBI:29105"/>
    </cofactor>
</comment>
<dbReference type="InterPro" id="IPR045834">
    <property type="entry name" value="Csd3_N2"/>
</dbReference>
<accession>A0A8J8AYG2</accession>
<keyword evidence="3" id="KW-0645">Protease</keyword>
<reference evidence="12" key="2">
    <citation type="submission" date="2021-04" db="EMBL/GenBank/DDBJ databases">
        <authorList>
            <person name="Karlyshev A.V."/>
        </authorList>
    </citation>
    <scope>NUCLEOTIDE SEQUENCE</scope>
    <source>
        <strain evidence="12">LMG 29479</strain>
    </source>
</reference>
<evidence type="ECO:0000256" key="7">
    <source>
        <dbReference type="ARBA" id="ARBA00023049"/>
    </source>
</evidence>
<dbReference type="InterPro" id="IPR050570">
    <property type="entry name" value="Cell_wall_metabolism_enzyme"/>
</dbReference>
<dbReference type="Pfam" id="PF04225">
    <property type="entry name" value="LysM_OapA"/>
    <property type="match status" value="1"/>
</dbReference>
<dbReference type="Pfam" id="PF19425">
    <property type="entry name" value="Csd3_N2"/>
    <property type="match status" value="1"/>
</dbReference>
<dbReference type="EMBL" id="JAGQFT020000018">
    <property type="protein sequence ID" value="MBS7458997.1"/>
    <property type="molecule type" value="Genomic_DNA"/>
</dbReference>
<keyword evidence="6" id="KW-0862">Zinc</keyword>
<evidence type="ECO:0000256" key="1">
    <source>
        <dbReference type="ARBA" id="ARBA00001947"/>
    </source>
</evidence>
<dbReference type="Gene3D" id="2.70.70.10">
    <property type="entry name" value="Glucose Permease (Domain IIA)"/>
    <property type="match status" value="1"/>
</dbReference>
<gene>
    <name evidence="13" type="ORF">KB893_017830</name>
    <name evidence="12" type="ORF">KB893_14385</name>
</gene>
<evidence type="ECO:0000256" key="3">
    <source>
        <dbReference type="ARBA" id="ARBA00022670"/>
    </source>
</evidence>
<feature type="domain" description="Opacity-associated protein A LysM-like" evidence="10">
    <location>
        <begin position="79"/>
        <end position="159"/>
    </location>
</feature>
<keyword evidence="14" id="KW-1185">Reference proteome</keyword>
<reference evidence="13 14" key="1">
    <citation type="journal article" date="2021" name="Microbiol. Resour. Announc.">
        <title>Draft Genome Sequence of Coralloluteibacterium stylophorae LMG 29479T.</title>
        <authorList>
            <person name="Karlyshev A.V."/>
            <person name="Kudryashova E.B."/>
            <person name="Ariskina E.V."/>
            <person name="Conroy A.P."/>
            <person name="Abidueva E.Y."/>
        </authorList>
    </citation>
    <scope>NUCLEOTIDE SEQUENCE [LARGE SCALE GENOMIC DNA]</scope>
    <source>
        <strain evidence="13 14">LMG 29479</strain>
    </source>
</reference>
<dbReference type="Proteomes" id="UP000675747">
    <property type="component" value="Unassembled WGS sequence"/>
</dbReference>
<dbReference type="GO" id="GO:0042834">
    <property type="term" value="F:peptidoglycan binding"/>
    <property type="evidence" value="ECO:0007669"/>
    <property type="project" value="InterPro"/>
</dbReference>
<dbReference type="PANTHER" id="PTHR21666:SF288">
    <property type="entry name" value="CELL DIVISION PROTEIN YTFB"/>
    <property type="match status" value="1"/>
</dbReference>
<evidence type="ECO:0000256" key="4">
    <source>
        <dbReference type="ARBA" id="ARBA00022723"/>
    </source>
</evidence>
<proteinExistence type="predicted"/>
<evidence type="ECO:0000259" key="9">
    <source>
        <dbReference type="Pfam" id="PF01551"/>
    </source>
</evidence>
<evidence type="ECO:0000313" key="13">
    <source>
        <dbReference type="EMBL" id="MBS7458997.1"/>
    </source>
</evidence>
<keyword evidence="8" id="KW-0812">Transmembrane</keyword>
<feature type="domain" description="M23ase beta-sheet core" evidence="9">
    <location>
        <begin position="304"/>
        <end position="399"/>
    </location>
</feature>
<dbReference type="SUPFAM" id="SSF51261">
    <property type="entry name" value="Duplicated hybrid motif"/>
    <property type="match status" value="1"/>
</dbReference>
<organism evidence="12">
    <name type="scientific">Coralloluteibacterium stylophorae</name>
    <dbReference type="NCBI Taxonomy" id="1776034"/>
    <lineage>
        <taxon>Bacteria</taxon>
        <taxon>Pseudomonadati</taxon>
        <taxon>Pseudomonadota</taxon>
        <taxon>Gammaproteobacteria</taxon>
        <taxon>Lysobacterales</taxon>
        <taxon>Lysobacteraceae</taxon>
        <taxon>Coralloluteibacterium</taxon>
    </lineage>
</organism>
<dbReference type="EMBL" id="JAGQFT010000164">
    <property type="protein sequence ID" value="MBR0563691.1"/>
    <property type="molecule type" value="Genomic_DNA"/>
</dbReference>
<keyword evidence="8" id="KW-0472">Membrane</keyword>
<dbReference type="Gene3D" id="3.10.450.350">
    <property type="match status" value="2"/>
</dbReference>
<keyword evidence="7" id="KW-0482">Metalloprotease</keyword>
<sequence>MSPTALPAFRGRWRREHWTMASLVGSVGVLVAMIVPGFSGGIAPRSEEPVTRAISLPLPSRIAPTIEVAALEPQAPVDSWRTVQIGKGQTMGAVFSDLGLSANTLHQLLQHEGARDALTHVRIGDEFAFDMPEPGELRALRFARGEDEHVELVLDTDGVHETVTKRALEHRTQVASGEITSSLYAAANRAGVSQNVVNTMANVFSYDIDFTQDLREGDHFTVVYDEVWREGERLRSGDIVAASFTNRGKRYTAVRFEHDGKTEYYTADGRPLKKSFLRMPVEYTRISSRFSSGRMHPILGKMRAHKGVDYAAATGTPIRAAGDGRVSFAGNQRGYGRTIILDHGNGNTTLYGHMSRLGRFRTGQRVSQGEVIGYVGMSGLATGPHLHYEFRVKGVHKDPTTVTLPPPEPLKGAMMAQFKAQSAPALAQLDALDGRRLASAEAAGAVQRQ</sequence>
<evidence type="ECO:0000259" key="11">
    <source>
        <dbReference type="Pfam" id="PF19425"/>
    </source>
</evidence>
<dbReference type="InterPro" id="IPR016047">
    <property type="entry name" value="M23ase_b-sheet_dom"/>
</dbReference>
<comment type="subcellular location">
    <subcellularLocation>
        <location evidence="2">Cell envelope</location>
    </subcellularLocation>
</comment>
<dbReference type="CDD" id="cd12797">
    <property type="entry name" value="M23_peptidase"/>
    <property type="match status" value="1"/>
</dbReference>
<evidence type="ECO:0000256" key="6">
    <source>
        <dbReference type="ARBA" id="ARBA00022833"/>
    </source>
</evidence>
<keyword evidence="8" id="KW-1133">Transmembrane helix</keyword>
<dbReference type="InterPro" id="IPR011055">
    <property type="entry name" value="Dup_hybrid_motif"/>
</dbReference>
<keyword evidence="4" id="KW-0479">Metal-binding</keyword>
<dbReference type="GO" id="GO:0046872">
    <property type="term" value="F:metal ion binding"/>
    <property type="evidence" value="ECO:0007669"/>
    <property type="project" value="UniProtKB-KW"/>
</dbReference>
<evidence type="ECO:0000313" key="14">
    <source>
        <dbReference type="Proteomes" id="UP000675747"/>
    </source>
</evidence>
<comment type="caution">
    <text evidence="12">The sequence shown here is derived from an EMBL/GenBank/DDBJ whole genome shotgun (WGS) entry which is preliminary data.</text>
</comment>
<keyword evidence="5" id="KW-0378">Hydrolase</keyword>
<evidence type="ECO:0000259" key="10">
    <source>
        <dbReference type="Pfam" id="PF04225"/>
    </source>
</evidence>
<feature type="transmembrane region" description="Helical" evidence="8">
    <location>
        <begin position="21"/>
        <end position="43"/>
    </location>
</feature>